<dbReference type="SMART" id="SM00535">
    <property type="entry name" value="RIBOc"/>
    <property type="match status" value="1"/>
</dbReference>
<keyword evidence="4" id="KW-0378">Hydrolase</keyword>
<keyword evidence="2" id="KW-0540">Nuclease</keyword>
<dbReference type="Gene3D" id="1.10.1520.10">
    <property type="entry name" value="Ribonuclease III domain"/>
    <property type="match status" value="1"/>
</dbReference>
<name>A0A6C0HG45_9ZZZZ</name>
<keyword evidence="5" id="KW-0694">RNA-binding</keyword>
<protein>
    <recommendedName>
        <fullName evidence="6">RNase III domain-containing protein</fullName>
    </recommendedName>
</protein>
<dbReference type="GO" id="GO:0004525">
    <property type="term" value="F:ribonuclease III activity"/>
    <property type="evidence" value="ECO:0007669"/>
    <property type="project" value="InterPro"/>
</dbReference>
<dbReference type="SUPFAM" id="SSF69065">
    <property type="entry name" value="RNase III domain-like"/>
    <property type="match status" value="1"/>
</dbReference>
<dbReference type="InterPro" id="IPR036389">
    <property type="entry name" value="RNase_III_sf"/>
</dbReference>
<evidence type="ECO:0000313" key="7">
    <source>
        <dbReference type="EMBL" id="QHT79479.1"/>
    </source>
</evidence>
<evidence type="ECO:0000256" key="3">
    <source>
        <dbReference type="ARBA" id="ARBA00022759"/>
    </source>
</evidence>
<keyword evidence="3" id="KW-0255">Endonuclease</keyword>
<dbReference type="GO" id="GO:0003725">
    <property type="term" value="F:double-stranded RNA binding"/>
    <property type="evidence" value="ECO:0007669"/>
    <property type="project" value="TreeGrafter"/>
</dbReference>
<proteinExistence type="inferred from homology"/>
<feature type="domain" description="RNase III" evidence="6">
    <location>
        <begin position="41"/>
        <end position="190"/>
    </location>
</feature>
<comment type="similarity">
    <text evidence="1">Belongs to the ribonuclease III family.</text>
</comment>
<accession>A0A6C0HG45</accession>
<evidence type="ECO:0000256" key="1">
    <source>
        <dbReference type="ARBA" id="ARBA00010183"/>
    </source>
</evidence>
<dbReference type="PROSITE" id="PS50142">
    <property type="entry name" value="RNASE_3_2"/>
    <property type="match status" value="1"/>
</dbReference>
<dbReference type="CDD" id="cd00593">
    <property type="entry name" value="RIBOc"/>
    <property type="match status" value="1"/>
</dbReference>
<dbReference type="HAMAP" id="MF_00104">
    <property type="entry name" value="RNase_III"/>
    <property type="match status" value="1"/>
</dbReference>
<evidence type="ECO:0000259" key="6">
    <source>
        <dbReference type="PROSITE" id="PS50142"/>
    </source>
</evidence>
<evidence type="ECO:0000256" key="5">
    <source>
        <dbReference type="ARBA" id="ARBA00022884"/>
    </source>
</evidence>
<dbReference type="EMBL" id="MN739949">
    <property type="protein sequence ID" value="QHT79479.1"/>
    <property type="molecule type" value="Genomic_DNA"/>
</dbReference>
<reference evidence="7" key="1">
    <citation type="journal article" date="2020" name="Nature">
        <title>Giant virus diversity and host interactions through global metagenomics.</title>
        <authorList>
            <person name="Schulz F."/>
            <person name="Roux S."/>
            <person name="Paez-Espino D."/>
            <person name="Jungbluth S."/>
            <person name="Walsh D.A."/>
            <person name="Denef V.J."/>
            <person name="McMahon K.D."/>
            <person name="Konstantinidis K.T."/>
            <person name="Eloe-Fadrosh E.A."/>
            <person name="Kyrpides N.C."/>
            <person name="Woyke T."/>
        </authorList>
    </citation>
    <scope>NUCLEOTIDE SEQUENCE</scope>
    <source>
        <strain evidence="7">GVMAG-M-3300023184-101</strain>
    </source>
</reference>
<dbReference type="Pfam" id="PF00636">
    <property type="entry name" value="Ribonuclease_3"/>
    <property type="match status" value="1"/>
</dbReference>
<dbReference type="GO" id="GO:0010468">
    <property type="term" value="P:regulation of gene expression"/>
    <property type="evidence" value="ECO:0007669"/>
    <property type="project" value="TreeGrafter"/>
</dbReference>
<organism evidence="7">
    <name type="scientific">viral metagenome</name>
    <dbReference type="NCBI Taxonomy" id="1070528"/>
    <lineage>
        <taxon>unclassified sequences</taxon>
        <taxon>metagenomes</taxon>
        <taxon>organismal metagenomes</taxon>
    </lineage>
</organism>
<sequence>MAEVADSIKSILQDGDIVKNGEHLIFNPFNPENKEITLNDVQCILNKYGITAKVHNIELYKRAFVHSSYIKRPATENAANNIIIVAKPANCIDLKTKSNERLEFIGDGVLELITKYYLYRRFPKADEGFMTEKKIAVVKNEHIGKLAYDMQINKWLILSKYAEEKKTRTNLKKLGCLFEAFIGALFLDFNKIQVADEHGWFRDVFVTGPGFQMAQKFVENVFEQHIDWVKLINTDDNFKNILQVKVQKEFKITPDYLEISHNMDNGYEMGVFLCIGKPIHQMVLASAKPFALYGSFAKIQEALLTQESVFIFLGSGTHKIKKKAEQIACELAIGALHNSSA</sequence>
<evidence type="ECO:0000256" key="4">
    <source>
        <dbReference type="ARBA" id="ARBA00022801"/>
    </source>
</evidence>
<dbReference type="GO" id="GO:0006364">
    <property type="term" value="P:rRNA processing"/>
    <property type="evidence" value="ECO:0007669"/>
    <property type="project" value="InterPro"/>
</dbReference>
<dbReference type="InterPro" id="IPR011907">
    <property type="entry name" value="RNase_III"/>
</dbReference>
<evidence type="ECO:0000256" key="2">
    <source>
        <dbReference type="ARBA" id="ARBA00022722"/>
    </source>
</evidence>
<dbReference type="PANTHER" id="PTHR11207">
    <property type="entry name" value="RIBONUCLEASE III"/>
    <property type="match status" value="1"/>
</dbReference>
<dbReference type="PANTHER" id="PTHR11207:SF0">
    <property type="entry name" value="RIBONUCLEASE 3"/>
    <property type="match status" value="1"/>
</dbReference>
<dbReference type="InterPro" id="IPR000999">
    <property type="entry name" value="RNase_III_dom"/>
</dbReference>
<dbReference type="AlphaFoldDB" id="A0A6C0HG45"/>